<comment type="subcellular location">
    <subcellularLocation>
        <location evidence="1">Cell membrane</location>
        <topology evidence="1">Multi-pass membrane protein</topology>
    </subcellularLocation>
</comment>
<organism evidence="7 8">
    <name type="scientific">SAR324 cluster bacterium</name>
    <dbReference type="NCBI Taxonomy" id="2024889"/>
    <lineage>
        <taxon>Bacteria</taxon>
        <taxon>Deltaproteobacteria</taxon>
        <taxon>SAR324 cluster</taxon>
    </lineage>
</organism>
<protein>
    <submittedName>
        <fullName evidence="7">ABC transporter permease subunit</fullName>
    </submittedName>
</protein>
<evidence type="ECO:0000313" key="8">
    <source>
        <dbReference type="Proteomes" id="UP000524246"/>
    </source>
</evidence>
<feature type="transmembrane region" description="Helical" evidence="6">
    <location>
        <begin position="232"/>
        <end position="251"/>
    </location>
</feature>
<evidence type="ECO:0000256" key="6">
    <source>
        <dbReference type="SAM" id="Phobius"/>
    </source>
</evidence>
<dbReference type="PANTHER" id="PTHR30294:SF29">
    <property type="entry name" value="MULTIDRUG ABC TRANSPORTER PERMEASE YBHS-RELATED"/>
    <property type="match status" value="1"/>
</dbReference>
<evidence type="ECO:0000256" key="5">
    <source>
        <dbReference type="ARBA" id="ARBA00023136"/>
    </source>
</evidence>
<name>A0A7X9FRL7_9DELT</name>
<dbReference type="PANTHER" id="PTHR30294">
    <property type="entry name" value="MEMBRANE COMPONENT OF ABC TRANSPORTER YHHJ-RELATED"/>
    <property type="match status" value="1"/>
</dbReference>
<feature type="transmembrane region" description="Helical" evidence="6">
    <location>
        <begin position="72"/>
        <end position="93"/>
    </location>
</feature>
<dbReference type="InterPro" id="IPR051449">
    <property type="entry name" value="ABC-2_transporter_component"/>
</dbReference>
<keyword evidence="4 6" id="KW-1133">Transmembrane helix</keyword>
<comment type="caution">
    <text evidence="7">The sequence shown here is derived from an EMBL/GenBank/DDBJ whole genome shotgun (WGS) entry which is preliminary data.</text>
</comment>
<dbReference type="Proteomes" id="UP000524246">
    <property type="component" value="Unassembled WGS sequence"/>
</dbReference>
<evidence type="ECO:0000256" key="2">
    <source>
        <dbReference type="ARBA" id="ARBA00022475"/>
    </source>
</evidence>
<feature type="transmembrane region" description="Helical" evidence="6">
    <location>
        <begin position="114"/>
        <end position="136"/>
    </location>
</feature>
<evidence type="ECO:0000256" key="1">
    <source>
        <dbReference type="ARBA" id="ARBA00004651"/>
    </source>
</evidence>
<gene>
    <name evidence="7" type="ORF">GYA55_07770</name>
</gene>
<dbReference type="EMBL" id="JAAZON010000341">
    <property type="protein sequence ID" value="NMC63051.1"/>
    <property type="molecule type" value="Genomic_DNA"/>
</dbReference>
<keyword evidence="5 6" id="KW-0472">Membrane</keyword>
<sequence length="257" mass="28365">MRNALAICRRELLSFFVSPIAYFVITGFLLLAAYFFFVLLAQFNVFLFQYRQMQFMGGGSAPNLNQWVIEPYYHTLVVVLVFLIPLLTMRIFAEEKKRGTFELLVTSPLSVGEIVFGKFLSVAVVIVIMMLLIFAFPLLLCIAGNPEIYPVLSGLLGIVLCALGFAAIGMAVSSFTENQIVAGVSAMVALLLLYVIHSPAQSLGGIGAEILTNMSPVMQIRDLIRGVISLKAVVYFVSLISVGLFLSLRALEAHRWR</sequence>
<reference evidence="7 8" key="1">
    <citation type="journal article" date="2020" name="Biotechnol. Biofuels">
        <title>New insights from the biogas microbiome by comprehensive genome-resolved metagenomics of nearly 1600 species originating from multiple anaerobic digesters.</title>
        <authorList>
            <person name="Campanaro S."/>
            <person name="Treu L."/>
            <person name="Rodriguez-R L.M."/>
            <person name="Kovalovszki A."/>
            <person name="Ziels R.M."/>
            <person name="Maus I."/>
            <person name="Zhu X."/>
            <person name="Kougias P.G."/>
            <person name="Basile A."/>
            <person name="Luo G."/>
            <person name="Schluter A."/>
            <person name="Konstantinidis K.T."/>
            <person name="Angelidaki I."/>
        </authorList>
    </citation>
    <scope>NUCLEOTIDE SEQUENCE [LARGE SCALE GENOMIC DNA]</scope>
    <source>
        <strain evidence="7">AS27yjCOA_65</strain>
    </source>
</reference>
<evidence type="ECO:0000256" key="4">
    <source>
        <dbReference type="ARBA" id="ARBA00022989"/>
    </source>
</evidence>
<dbReference type="GO" id="GO:0005886">
    <property type="term" value="C:plasma membrane"/>
    <property type="evidence" value="ECO:0007669"/>
    <property type="project" value="UniProtKB-SubCell"/>
</dbReference>
<keyword evidence="3 6" id="KW-0812">Transmembrane</keyword>
<dbReference type="Pfam" id="PF12679">
    <property type="entry name" value="ABC2_membrane_2"/>
    <property type="match status" value="1"/>
</dbReference>
<accession>A0A7X9FRL7</accession>
<dbReference type="AlphaFoldDB" id="A0A7X9FRL7"/>
<feature type="transmembrane region" description="Helical" evidence="6">
    <location>
        <begin position="148"/>
        <end position="168"/>
    </location>
</feature>
<feature type="transmembrane region" description="Helical" evidence="6">
    <location>
        <begin position="12"/>
        <end position="37"/>
    </location>
</feature>
<proteinExistence type="predicted"/>
<evidence type="ECO:0000313" key="7">
    <source>
        <dbReference type="EMBL" id="NMC63051.1"/>
    </source>
</evidence>
<feature type="transmembrane region" description="Helical" evidence="6">
    <location>
        <begin position="180"/>
        <end position="197"/>
    </location>
</feature>
<dbReference type="GO" id="GO:0140359">
    <property type="term" value="F:ABC-type transporter activity"/>
    <property type="evidence" value="ECO:0007669"/>
    <property type="project" value="InterPro"/>
</dbReference>
<evidence type="ECO:0000256" key="3">
    <source>
        <dbReference type="ARBA" id="ARBA00022692"/>
    </source>
</evidence>
<keyword evidence="2" id="KW-1003">Cell membrane</keyword>